<dbReference type="Proteomes" id="UP000008703">
    <property type="component" value="Plasmid pSTRVI02"/>
</dbReference>
<geneLocation type="plasmid" evidence="1 2">
    <name>pSTRVI02</name>
</geneLocation>
<proteinExistence type="predicted"/>
<keyword evidence="2" id="KW-1185">Reference proteome</keyword>
<dbReference type="RefSeq" id="WP_014043885.1">
    <property type="nucleotide sequence ID" value="NC_015952.1"/>
</dbReference>
<keyword evidence="1" id="KW-0614">Plasmid</keyword>
<protein>
    <submittedName>
        <fullName evidence="1">Uncharacterized protein</fullName>
    </submittedName>
</protein>
<reference evidence="1" key="1">
    <citation type="submission" date="2011-08" db="EMBL/GenBank/DDBJ databases">
        <title>Complete sequence of plasmid 2 of Streptomyces violaceusniger Tu 4113.</title>
        <authorList>
            <consortium name="US DOE Joint Genome Institute"/>
            <person name="Lucas S."/>
            <person name="Han J."/>
            <person name="Lapidus A."/>
            <person name="Cheng J.-F."/>
            <person name="Goodwin L."/>
            <person name="Pitluck S."/>
            <person name="Peters L."/>
            <person name="Ivanova N."/>
            <person name="Daligault H."/>
            <person name="Detter J.C."/>
            <person name="Han C."/>
            <person name="Tapia R."/>
            <person name="Land M."/>
            <person name="Hauser L."/>
            <person name="Kyrpides N."/>
            <person name="Ivanova N."/>
            <person name="Pagani I."/>
            <person name="Hagen A."/>
            <person name="Katz L."/>
            <person name="Fiedler H.-P."/>
            <person name="Keasling J."/>
            <person name="Fortman J."/>
            <person name="Woyke T."/>
        </authorList>
    </citation>
    <scope>NUCLEOTIDE SEQUENCE [LARGE SCALE GENOMIC DNA]</scope>
    <source>
        <strain evidence="1">Tu 4113</strain>
        <plasmid evidence="1">pSTRVI02</plasmid>
    </source>
</reference>
<sequence>MTTNRGAQNLFTDPHDFHAVHPDTAELLEGAAAELRGAHRAMGPQVNERLAAAEVYTLRANAALAEYLGADPRLLLPLVRLAAEAIAHQHPAAQE</sequence>
<dbReference type="HOGENOM" id="CLU_2371673_0_0_11"/>
<evidence type="ECO:0000313" key="2">
    <source>
        <dbReference type="Proteomes" id="UP000008703"/>
    </source>
</evidence>
<evidence type="ECO:0000313" key="1">
    <source>
        <dbReference type="EMBL" id="AEM88950.1"/>
    </source>
</evidence>
<dbReference type="EMBL" id="CP002996">
    <property type="protein sequence ID" value="AEM88950.1"/>
    <property type="molecule type" value="Genomic_DNA"/>
</dbReference>
<dbReference type="AlphaFoldDB" id="G2PHZ9"/>
<dbReference type="KEGG" id="svl:Strvi_0177"/>
<name>G2PHZ9_STRV4</name>
<gene>
    <name evidence="1" type="ORF">Strvi_0177</name>
</gene>
<organism evidence="1 2">
    <name type="scientific">Streptomyces violaceusniger (strain Tu 4113)</name>
    <dbReference type="NCBI Taxonomy" id="653045"/>
    <lineage>
        <taxon>Bacteria</taxon>
        <taxon>Bacillati</taxon>
        <taxon>Actinomycetota</taxon>
        <taxon>Actinomycetes</taxon>
        <taxon>Kitasatosporales</taxon>
        <taxon>Streptomycetaceae</taxon>
        <taxon>Streptomyces</taxon>
        <taxon>Streptomyces violaceusniger group</taxon>
    </lineage>
</organism>
<accession>G2PHZ9</accession>